<evidence type="ECO:0008006" key="3">
    <source>
        <dbReference type="Google" id="ProtNLM"/>
    </source>
</evidence>
<sequence length="124" mass="13811">MCLTALIIFSSCYKDNSDQIVQRTTTTKQFKLAELLEALNLNNSNLKETVVEVQGVVEDVNYLNNRSTIILSEKGQTDVLAICDIQENQSLLLENLKQGQVIKIKGILKGSLKDVILLNCLITN</sequence>
<keyword evidence="2" id="KW-1185">Reference proteome</keyword>
<dbReference type="InterPro" id="IPR024422">
    <property type="entry name" value="Protein_unknown_function_OB"/>
</dbReference>
<dbReference type="Pfam" id="PF12869">
    <property type="entry name" value="tRNA_anti-like"/>
    <property type="match status" value="1"/>
</dbReference>
<reference evidence="2" key="1">
    <citation type="journal article" date="2019" name="Int. J. Syst. Evol. Microbiol.">
        <title>The Global Catalogue of Microorganisms (GCM) 10K type strain sequencing project: providing services to taxonomists for standard genome sequencing and annotation.</title>
        <authorList>
            <consortium name="The Broad Institute Genomics Platform"/>
            <consortium name="The Broad Institute Genome Sequencing Center for Infectious Disease"/>
            <person name="Wu L."/>
            <person name="Ma J."/>
        </authorList>
    </citation>
    <scope>NUCLEOTIDE SEQUENCE [LARGE SCALE GENOMIC DNA]</scope>
    <source>
        <strain evidence="2">JCM 18287</strain>
    </source>
</reference>
<protein>
    <recommendedName>
        <fullName evidence="3">tRNA_anti-like</fullName>
    </recommendedName>
</protein>
<dbReference type="EMBL" id="BAABJK010000004">
    <property type="protein sequence ID" value="GAA4966565.1"/>
    <property type="molecule type" value="Genomic_DNA"/>
</dbReference>
<comment type="caution">
    <text evidence="1">The sequence shown here is derived from an EMBL/GenBank/DDBJ whole genome shotgun (WGS) entry which is preliminary data.</text>
</comment>
<evidence type="ECO:0000313" key="2">
    <source>
        <dbReference type="Proteomes" id="UP001501692"/>
    </source>
</evidence>
<proteinExistence type="predicted"/>
<organism evidence="1 2">
    <name type="scientific">Algibacter aquimarinus</name>
    <dbReference type="NCBI Taxonomy" id="1136748"/>
    <lineage>
        <taxon>Bacteria</taxon>
        <taxon>Pseudomonadati</taxon>
        <taxon>Bacteroidota</taxon>
        <taxon>Flavobacteriia</taxon>
        <taxon>Flavobacteriales</taxon>
        <taxon>Flavobacteriaceae</taxon>
        <taxon>Algibacter</taxon>
    </lineage>
</organism>
<dbReference type="Proteomes" id="UP001501692">
    <property type="component" value="Unassembled WGS sequence"/>
</dbReference>
<evidence type="ECO:0000313" key="1">
    <source>
        <dbReference type="EMBL" id="GAA4966565.1"/>
    </source>
</evidence>
<name>A0ABP9HBS1_9FLAO</name>
<accession>A0ABP9HBS1</accession>
<gene>
    <name evidence="1" type="ORF">GCM10023315_14850</name>
</gene>